<sequence>MATRRHSLKAFSLFLGRDMCWVQVGRLEESEGASLSVSHEKRGDGMSLVPKPGIAKESIRAIADMLAKRNGQACHY</sequence>
<accession>A0A8A4JYW6</accession>
<dbReference type="AlphaFoldDB" id="A0A8A4JYW6"/>
<name>A0A8A4JYW6_PANAN</name>
<evidence type="ECO:0000313" key="2">
    <source>
        <dbReference type="Proteomes" id="UP000663901"/>
    </source>
</evidence>
<gene>
    <name evidence="1" type="ORF">H0Z12_13760</name>
</gene>
<dbReference type="EMBL" id="CP059084">
    <property type="protein sequence ID" value="QTC44798.1"/>
    <property type="molecule type" value="Genomic_DNA"/>
</dbReference>
<protein>
    <submittedName>
        <fullName evidence="1">Uncharacterized protein</fullName>
    </submittedName>
</protein>
<proteinExistence type="predicted"/>
<reference evidence="1" key="1">
    <citation type="submission" date="2020-07" db="EMBL/GenBank/DDBJ databases">
        <title>Genome Sequences for Panteoa spp. that cause Center Rot in Onions.</title>
        <authorList>
            <person name="Asselin J.A."/>
            <person name="Helmann T."/>
            <person name="Beer S."/>
            <person name="Stodghill P."/>
        </authorList>
    </citation>
    <scope>NUCLEOTIDE SEQUENCE</scope>
    <source>
        <strain evidence="1">OC5a</strain>
    </source>
</reference>
<evidence type="ECO:0000313" key="1">
    <source>
        <dbReference type="EMBL" id="QTC44798.1"/>
    </source>
</evidence>
<organism evidence="1 2">
    <name type="scientific">Pantoea ananas</name>
    <name type="common">Erwinia uredovora</name>
    <dbReference type="NCBI Taxonomy" id="553"/>
    <lineage>
        <taxon>Bacteria</taxon>
        <taxon>Pseudomonadati</taxon>
        <taxon>Pseudomonadota</taxon>
        <taxon>Gammaproteobacteria</taxon>
        <taxon>Enterobacterales</taxon>
        <taxon>Erwiniaceae</taxon>
        <taxon>Pantoea</taxon>
    </lineage>
</organism>
<dbReference type="Proteomes" id="UP000663901">
    <property type="component" value="Chromosome"/>
</dbReference>